<feature type="compositionally biased region" description="Polar residues" evidence="1">
    <location>
        <begin position="288"/>
        <end position="297"/>
    </location>
</feature>
<dbReference type="EMBL" id="ML769600">
    <property type="protein sequence ID" value="KAE9392267.1"/>
    <property type="molecule type" value="Genomic_DNA"/>
</dbReference>
<keyword evidence="2" id="KW-0472">Membrane</keyword>
<sequence length="371" mass="38941">MRARTEPCFSQYANYHYMPVYPPGMARRSRALSTYSGVSFRIPALDHRIITHCGGVHRTTGLPSNELGLGNTQSHTFTPDFTQVLAGDQFTFVIQDSQGNTATKQFASSTEGCSGGGTASSTSSADDVSTQASSTTTSSANKVSTQQTTSRSIAQTLVASASDSQTTITATPTGSASISLFNNLTVKPLKFLLQARHLTSTTSGTPIIGATTTRHIRIGAIVGGIIGGLVFILSLLAILYICKIRSSRNSRFRLMDAESEGPGSAQNMSNTTPVPFPIVSVVTGPGSGSETMLSPSSKKGDLTSPLSGPEEPGPENTDVDPDPDSLVPTLTAFSRGGDVDIETMQRRIDLLLAENARLAGIPPPSYSGLES</sequence>
<reference evidence="3" key="1">
    <citation type="journal article" date="2019" name="Environ. Microbiol.">
        <title>Fungal ecological strategies reflected in gene transcription - a case study of two litter decomposers.</title>
        <authorList>
            <person name="Barbi F."/>
            <person name="Kohler A."/>
            <person name="Barry K."/>
            <person name="Baskaran P."/>
            <person name="Daum C."/>
            <person name="Fauchery L."/>
            <person name="Ihrmark K."/>
            <person name="Kuo A."/>
            <person name="LaButti K."/>
            <person name="Lipzen A."/>
            <person name="Morin E."/>
            <person name="Grigoriev I.V."/>
            <person name="Henrissat B."/>
            <person name="Lindahl B."/>
            <person name="Martin F."/>
        </authorList>
    </citation>
    <scope>NUCLEOTIDE SEQUENCE</scope>
    <source>
        <strain evidence="3">JB14</strain>
    </source>
</reference>
<proteinExistence type="predicted"/>
<protein>
    <submittedName>
        <fullName evidence="3">Uncharacterized protein</fullName>
    </submittedName>
</protein>
<keyword evidence="4" id="KW-1185">Reference proteome</keyword>
<feature type="compositionally biased region" description="Low complexity" evidence="1">
    <location>
        <begin position="119"/>
        <end position="140"/>
    </location>
</feature>
<accession>A0A6A4H564</accession>
<dbReference type="Proteomes" id="UP000799118">
    <property type="component" value="Unassembled WGS sequence"/>
</dbReference>
<feature type="transmembrane region" description="Helical" evidence="2">
    <location>
        <begin position="218"/>
        <end position="242"/>
    </location>
</feature>
<name>A0A6A4H564_9AGAR</name>
<organism evidence="3 4">
    <name type="scientific">Gymnopus androsaceus JB14</name>
    <dbReference type="NCBI Taxonomy" id="1447944"/>
    <lineage>
        <taxon>Eukaryota</taxon>
        <taxon>Fungi</taxon>
        <taxon>Dikarya</taxon>
        <taxon>Basidiomycota</taxon>
        <taxon>Agaricomycotina</taxon>
        <taxon>Agaricomycetes</taxon>
        <taxon>Agaricomycetidae</taxon>
        <taxon>Agaricales</taxon>
        <taxon>Marasmiineae</taxon>
        <taxon>Omphalotaceae</taxon>
        <taxon>Gymnopus</taxon>
    </lineage>
</organism>
<evidence type="ECO:0000256" key="1">
    <source>
        <dbReference type="SAM" id="MobiDB-lite"/>
    </source>
</evidence>
<keyword evidence="2" id="KW-0812">Transmembrane</keyword>
<dbReference type="OrthoDB" id="3123878at2759"/>
<feature type="region of interest" description="Disordered" evidence="1">
    <location>
        <begin position="285"/>
        <end position="328"/>
    </location>
</feature>
<feature type="region of interest" description="Disordered" evidence="1">
    <location>
        <begin position="105"/>
        <end position="147"/>
    </location>
</feature>
<gene>
    <name evidence="3" type="ORF">BT96DRAFT_1000525</name>
</gene>
<keyword evidence="2" id="KW-1133">Transmembrane helix</keyword>
<evidence type="ECO:0000313" key="3">
    <source>
        <dbReference type="EMBL" id="KAE9392267.1"/>
    </source>
</evidence>
<dbReference type="AlphaFoldDB" id="A0A6A4H564"/>
<evidence type="ECO:0000313" key="4">
    <source>
        <dbReference type="Proteomes" id="UP000799118"/>
    </source>
</evidence>
<evidence type="ECO:0000256" key="2">
    <source>
        <dbReference type="SAM" id="Phobius"/>
    </source>
</evidence>